<gene>
    <name evidence="7" type="ORF">B6D57_04965</name>
</gene>
<comment type="cofactor">
    <cofactor evidence="1">
        <name>Mg(2+)</name>
        <dbReference type="ChEBI" id="CHEBI:18420"/>
    </cofactor>
</comment>
<dbReference type="PANTHER" id="PTHR12001">
    <property type="entry name" value="GERANYLGERANYL PYROPHOSPHATE SYNTHASE"/>
    <property type="match status" value="1"/>
</dbReference>
<dbReference type="AlphaFoldDB" id="A0A1W9RZR7"/>
<dbReference type="Pfam" id="PF00348">
    <property type="entry name" value="polyprenyl_synt"/>
    <property type="match status" value="1"/>
</dbReference>
<evidence type="ECO:0000256" key="4">
    <source>
        <dbReference type="ARBA" id="ARBA00022723"/>
    </source>
</evidence>
<evidence type="ECO:0000313" key="7">
    <source>
        <dbReference type="EMBL" id="OQX90089.1"/>
    </source>
</evidence>
<protein>
    <recommendedName>
        <fullName evidence="9">Polyprenyl synthetase</fullName>
    </recommendedName>
</protein>
<dbReference type="InterPro" id="IPR000092">
    <property type="entry name" value="Polyprenyl_synt"/>
</dbReference>
<evidence type="ECO:0000256" key="3">
    <source>
        <dbReference type="ARBA" id="ARBA00022679"/>
    </source>
</evidence>
<evidence type="ECO:0000256" key="1">
    <source>
        <dbReference type="ARBA" id="ARBA00001946"/>
    </source>
</evidence>
<reference evidence="8" key="1">
    <citation type="submission" date="2017-03" db="EMBL/GenBank/DDBJ databases">
        <title>Novel pathways for hydrocarbon cycling and metabolic interdependencies in hydrothermal sediment communities.</title>
        <authorList>
            <person name="Dombrowski N."/>
            <person name="Seitz K."/>
            <person name="Teske A."/>
            <person name="Baker B."/>
        </authorList>
    </citation>
    <scope>NUCLEOTIDE SEQUENCE [LARGE SCALE GENOMIC DNA]</scope>
</reference>
<name>A0A1W9RZR7_9BACT</name>
<dbReference type="Gene3D" id="1.10.600.10">
    <property type="entry name" value="Farnesyl Diphosphate Synthase"/>
    <property type="match status" value="1"/>
</dbReference>
<dbReference type="EMBL" id="NATQ01000104">
    <property type="protein sequence ID" value="OQX90089.1"/>
    <property type="molecule type" value="Genomic_DNA"/>
</dbReference>
<evidence type="ECO:0000256" key="6">
    <source>
        <dbReference type="RuleBase" id="RU004466"/>
    </source>
</evidence>
<accession>A0A1W9RZR7</accession>
<dbReference type="InterPro" id="IPR008949">
    <property type="entry name" value="Isoprenoid_synthase_dom_sf"/>
</dbReference>
<keyword evidence="4" id="KW-0479">Metal-binding</keyword>
<dbReference type="PANTHER" id="PTHR12001:SF85">
    <property type="entry name" value="SHORT CHAIN ISOPRENYL DIPHOSPHATE SYNTHASE"/>
    <property type="match status" value="1"/>
</dbReference>
<dbReference type="GO" id="GO:0046872">
    <property type="term" value="F:metal ion binding"/>
    <property type="evidence" value="ECO:0007669"/>
    <property type="project" value="UniProtKB-KW"/>
</dbReference>
<dbReference type="GO" id="GO:0004659">
    <property type="term" value="F:prenyltransferase activity"/>
    <property type="evidence" value="ECO:0007669"/>
    <property type="project" value="InterPro"/>
</dbReference>
<dbReference type="SFLD" id="SFLDS00005">
    <property type="entry name" value="Isoprenoid_Synthase_Type_I"/>
    <property type="match status" value="1"/>
</dbReference>
<sequence>MVEMHRRGKERFSELFEAIDERSALIERMIFDRGFHRRFSPNHLNIAVYSYFKQGGKALRPAVLLFACGAVGGDEEMALPAAAALEAYHTWTLVHDDIIDQDNRRRGGPTVHALFKEVGEKELNFDPDEAKHYGISMGILAGDIQHAWAVSLLCKMAKSGVNEGLVLELIDKLESDVLPSLLEGETLDIQLSSVPLSTLTEASILRMLWKKTGVLYRFAGWAGAIIGGGTIEEVAGISSFCSRCGLAFQLVDDILGLVGDEDVLGKPVGSDIREGKKTIPILFTYKNSGKEDRDFIEMVLGNNRVDEGKVKQLVEMVRVSGGIDYTDSLARRLVSGAREKLNVLRYSRYKKYFELLSEFIVSRDY</sequence>
<evidence type="ECO:0000256" key="5">
    <source>
        <dbReference type="ARBA" id="ARBA00022842"/>
    </source>
</evidence>
<dbReference type="InterPro" id="IPR033749">
    <property type="entry name" value="Polyprenyl_synt_CS"/>
</dbReference>
<evidence type="ECO:0000256" key="2">
    <source>
        <dbReference type="ARBA" id="ARBA00006706"/>
    </source>
</evidence>
<organism evidence="7 8">
    <name type="scientific">Candidatus Coatesbacteria bacterium 4484_99</name>
    <dbReference type="NCBI Taxonomy" id="1970774"/>
    <lineage>
        <taxon>Bacteria</taxon>
        <taxon>Candidatus Coatesiibacteriota</taxon>
    </lineage>
</organism>
<keyword evidence="5" id="KW-0460">Magnesium</keyword>
<comment type="caution">
    <text evidence="7">The sequence shown here is derived from an EMBL/GenBank/DDBJ whole genome shotgun (WGS) entry which is preliminary data.</text>
</comment>
<dbReference type="Proteomes" id="UP000192611">
    <property type="component" value="Unassembled WGS sequence"/>
</dbReference>
<dbReference type="GO" id="GO:0008299">
    <property type="term" value="P:isoprenoid biosynthetic process"/>
    <property type="evidence" value="ECO:0007669"/>
    <property type="project" value="InterPro"/>
</dbReference>
<evidence type="ECO:0000313" key="8">
    <source>
        <dbReference type="Proteomes" id="UP000192611"/>
    </source>
</evidence>
<evidence type="ECO:0008006" key="9">
    <source>
        <dbReference type="Google" id="ProtNLM"/>
    </source>
</evidence>
<proteinExistence type="inferred from homology"/>
<dbReference type="PROSITE" id="PS00723">
    <property type="entry name" value="POLYPRENYL_SYNTHASE_1"/>
    <property type="match status" value="1"/>
</dbReference>
<keyword evidence="3 6" id="KW-0808">Transferase</keyword>
<comment type="similarity">
    <text evidence="2 6">Belongs to the FPP/GGPP synthase family.</text>
</comment>
<dbReference type="SUPFAM" id="SSF48576">
    <property type="entry name" value="Terpenoid synthases"/>
    <property type="match status" value="1"/>
</dbReference>